<dbReference type="GO" id="GO:0052851">
    <property type="term" value="F:ferric-chelate reductase (NADPH) activity"/>
    <property type="evidence" value="ECO:0007669"/>
    <property type="project" value="TreeGrafter"/>
</dbReference>
<dbReference type="PANTHER" id="PTHR14239">
    <property type="entry name" value="DUDULIN-RELATED"/>
    <property type="match status" value="1"/>
</dbReference>
<evidence type="ECO:0000313" key="4">
    <source>
        <dbReference type="Proteomes" id="UP000590460"/>
    </source>
</evidence>
<accession>A0A846ZF65</accession>
<organism evidence="3 4">
    <name type="scientific">Leuconostoc holzapfelii</name>
    <dbReference type="NCBI Taxonomy" id="434464"/>
    <lineage>
        <taxon>Bacteria</taxon>
        <taxon>Bacillati</taxon>
        <taxon>Bacillota</taxon>
        <taxon>Bacilli</taxon>
        <taxon>Lactobacillales</taxon>
        <taxon>Lactobacillaceae</taxon>
        <taxon>Leuconostoc</taxon>
    </lineage>
</organism>
<reference evidence="3 4" key="1">
    <citation type="submission" date="2020-04" db="EMBL/GenBank/DDBJ databases">
        <title>MicrobeNet Type strains.</title>
        <authorList>
            <person name="Nicholson A.C."/>
        </authorList>
    </citation>
    <scope>NUCLEOTIDE SEQUENCE [LARGE SCALE GENOMIC DNA]</scope>
    <source>
        <strain evidence="3 4">CCUG 54536</strain>
    </source>
</reference>
<evidence type="ECO:0000313" key="3">
    <source>
        <dbReference type="EMBL" id="NKZ18774.1"/>
    </source>
</evidence>
<dbReference type="InterPro" id="IPR028939">
    <property type="entry name" value="P5C_Rdtase_cat_N"/>
</dbReference>
<dbReference type="EMBL" id="JAAXPO010000006">
    <property type="protein sequence ID" value="NKZ18774.1"/>
    <property type="molecule type" value="Genomic_DNA"/>
</dbReference>
<dbReference type="InterPro" id="IPR036291">
    <property type="entry name" value="NAD(P)-bd_dom_sf"/>
</dbReference>
<dbReference type="AlphaFoldDB" id="A0A846ZF65"/>
<evidence type="ECO:0000259" key="2">
    <source>
        <dbReference type="Pfam" id="PF03807"/>
    </source>
</evidence>
<dbReference type="GO" id="GO:0008823">
    <property type="term" value="F:cupric reductase (NADH) activity"/>
    <property type="evidence" value="ECO:0007669"/>
    <property type="project" value="TreeGrafter"/>
</dbReference>
<feature type="domain" description="Pyrroline-5-carboxylate reductase catalytic N-terminal" evidence="2">
    <location>
        <begin position="5"/>
        <end position="94"/>
    </location>
</feature>
<keyword evidence="1" id="KW-0560">Oxidoreductase</keyword>
<dbReference type="Gene3D" id="3.40.50.720">
    <property type="entry name" value="NAD(P)-binding Rossmann-like Domain"/>
    <property type="match status" value="1"/>
</dbReference>
<dbReference type="Pfam" id="PF03807">
    <property type="entry name" value="F420_oxidored"/>
    <property type="match status" value="1"/>
</dbReference>
<dbReference type="RefSeq" id="WP_168677178.1">
    <property type="nucleotide sequence ID" value="NZ_BPKV01000006.1"/>
</dbReference>
<proteinExistence type="predicted"/>
<protein>
    <submittedName>
        <fullName evidence="3">NAD(P)-binding domain-containing protein</fullName>
    </submittedName>
</protein>
<dbReference type="SUPFAM" id="SSF51735">
    <property type="entry name" value="NAD(P)-binding Rossmann-fold domains"/>
    <property type="match status" value="1"/>
</dbReference>
<dbReference type="PANTHER" id="PTHR14239:SF0">
    <property type="entry name" value="F420-DEPENDENT NADP REDUCTASE"/>
    <property type="match status" value="1"/>
</dbReference>
<dbReference type="GO" id="GO:0015677">
    <property type="term" value="P:copper ion import"/>
    <property type="evidence" value="ECO:0007669"/>
    <property type="project" value="TreeGrafter"/>
</dbReference>
<comment type="caution">
    <text evidence="3">The sequence shown here is derived from an EMBL/GenBank/DDBJ whole genome shotgun (WGS) entry which is preliminary data.</text>
</comment>
<dbReference type="GO" id="GO:0005886">
    <property type="term" value="C:plasma membrane"/>
    <property type="evidence" value="ECO:0007669"/>
    <property type="project" value="TreeGrafter"/>
</dbReference>
<evidence type="ECO:0000256" key="1">
    <source>
        <dbReference type="ARBA" id="ARBA00023002"/>
    </source>
</evidence>
<dbReference type="InterPro" id="IPR051267">
    <property type="entry name" value="STEAP_metalloreductase"/>
</dbReference>
<dbReference type="Proteomes" id="UP000590460">
    <property type="component" value="Unassembled WGS sequence"/>
</dbReference>
<sequence length="229" mass="24418">MAIQTVGIFGAGKVGIVLAQLALKAGYEVLIAGSGPVEKIALTVEVLAPGAKAVTAAEAGAQSDLVILALPLSKYETIDRSGLDGKLVLDAMNYWWEVDGIRTDLTNLLQSSSELVQRFLPNSHVVKAFNHMGYHDLFDESVPQGTLKRKALALAGDDDDDITIVRSFINDLGFDSLFIGPLANGIMLEPGSEVFGANVTLPELQAMIARFAQSPRGQEIQLARENAAL</sequence>
<name>A0A846ZF65_9LACO</name>
<gene>
    <name evidence="3" type="ORF">HF966_06240</name>
</gene>